<sequence length="270" mass="30682">MPKRMKVRTCEEELKHPQKKMRKLEQKICDKESSVSVEAQCSGSERVTFVRWSGVSPEGVAPVFVYAASGDEESLAGACLARCRELPDCAAVVVAYNKGNCHGIAPTRDSELRQDNDVSYFKKICLEQAEGCRERWWALESTAGYSLHADEARIRVLFNTTVRECYAAVLTDDTGQTYRSAQWVGPEALFNAELVKMTETDVGNCILSSEDKFTEPESYRVSNYYTFYIENQCRHDCKCCLYFYYKSSDPANIVPPNSRFYKFSNIPSLF</sequence>
<name>A0A9N9QXU3_9NEOP</name>
<dbReference type="OrthoDB" id="6430118at2759"/>
<proteinExistence type="predicted"/>
<organism evidence="1 2">
    <name type="scientific">Diatraea saccharalis</name>
    <name type="common">sugarcane borer</name>
    <dbReference type="NCBI Taxonomy" id="40085"/>
    <lineage>
        <taxon>Eukaryota</taxon>
        <taxon>Metazoa</taxon>
        <taxon>Ecdysozoa</taxon>
        <taxon>Arthropoda</taxon>
        <taxon>Hexapoda</taxon>
        <taxon>Insecta</taxon>
        <taxon>Pterygota</taxon>
        <taxon>Neoptera</taxon>
        <taxon>Endopterygota</taxon>
        <taxon>Lepidoptera</taxon>
        <taxon>Glossata</taxon>
        <taxon>Ditrysia</taxon>
        <taxon>Pyraloidea</taxon>
        <taxon>Crambidae</taxon>
        <taxon>Crambinae</taxon>
        <taxon>Diatraea</taxon>
    </lineage>
</organism>
<evidence type="ECO:0000313" key="1">
    <source>
        <dbReference type="EMBL" id="CAG9785539.1"/>
    </source>
</evidence>
<dbReference type="EMBL" id="OU893345">
    <property type="protein sequence ID" value="CAG9785539.1"/>
    <property type="molecule type" value="Genomic_DNA"/>
</dbReference>
<evidence type="ECO:0000313" key="2">
    <source>
        <dbReference type="Proteomes" id="UP001153714"/>
    </source>
</evidence>
<accession>A0A9N9QXU3</accession>
<gene>
    <name evidence="1" type="ORF">DIATSA_LOCUS3562</name>
</gene>
<keyword evidence="2" id="KW-1185">Reference proteome</keyword>
<protein>
    <submittedName>
        <fullName evidence="1">Uncharacterized protein</fullName>
    </submittedName>
</protein>
<reference evidence="1" key="1">
    <citation type="submission" date="2021-12" db="EMBL/GenBank/DDBJ databases">
        <authorList>
            <person name="King R."/>
        </authorList>
    </citation>
    <scope>NUCLEOTIDE SEQUENCE</scope>
</reference>
<dbReference type="Proteomes" id="UP001153714">
    <property type="component" value="Chromosome 14"/>
</dbReference>
<reference evidence="1" key="2">
    <citation type="submission" date="2022-10" db="EMBL/GenBank/DDBJ databases">
        <authorList>
            <consortium name="ENA_rothamsted_submissions"/>
            <consortium name="culmorum"/>
            <person name="King R."/>
        </authorList>
    </citation>
    <scope>NUCLEOTIDE SEQUENCE</scope>
</reference>
<dbReference type="AlphaFoldDB" id="A0A9N9QXU3"/>